<keyword evidence="3" id="KW-1185">Reference proteome</keyword>
<name>A0AAU9CHT4_9ACTN</name>
<dbReference type="PROSITE" id="PS51257">
    <property type="entry name" value="PROKAR_LIPOPROTEIN"/>
    <property type="match status" value="1"/>
</dbReference>
<reference evidence="2" key="1">
    <citation type="submission" date="2021-11" db="EMBL/GenBank/DDBJ databases">
        <title>Complete genome sequence of Atopobiaceae bacterium TOC12.</title>
        <authorList>
            <person name="Morinaga K."/>
            <person name="Kusada H."/>
            <person name="Tamaki H."/>
        </authorList>
    </citation>
    <scope>NUCLEOTIDE SEQUENCE</scope>
    <source>
        <strain evidence="2">TOC12</strain>
    </source>
</reference>
<evidence type="ECO:0000313" key="3">
    <source>
        <dbReference type="Proteomes" id="UP001431186"/>
    </source>
</evidence>
<feature type="signal peptide" evidence="1">
    <location>
        <begin position="1"/>
        <end position="29"/>
    </location>
</feature>
<dbReference type="EMBL" id="AP025285">
    <property type="protein sequence ID" value="BDC91671.1"/>
    <property type="molecule type" value="Genomic_DNA"/>
</dbReference>
<dbReference type="RefSeq" id="WP_167604257.1">
    <property type="nucleotide sequence ID" value="NZ_AP025285.1"/>
</dbReference>
<protein>
    <recommendedName>
        <fullName evidence="4">Lipoprotein</fullName>
    </recommendedName>
</protein>
<dbReference type="AlphaFoldDB" id="A0AAU9CHT4"/>
<accession>A0AAU9CHT4</accession>
<dbReference type="Proteomes" id="UP001431186">
    <property type="component" value="Chromosome"/>
</dbReference>
<proteinExistence type="predicted"/>
<feature type="chain" id="PRO_5043314086" description="Lipoprotein" evidence="1">
    <location>
        <begin position="30"/>
        <end position="194"/>
    </location>
</feature>
<dbReference type="KEGG" id="lcal:ATTO_15430"/>
<gene>
    <name evidence="2" type="ORF">ATTO_15430</name>
</gene>
<organism evidence="2 3">
    <name type="scientific">Leptogranulimonas caecicola</name>
    <dbReference type="NCBI Taxonomy" id="2894156"/>
    <lineage>
        <taxon>Bacteria</taxon>
        <taxon>Bacillati</taxon>
        <taxon>Actinomycetota</taxon>
        <taxon>Coriobacteriia</taxon>
        <taxon>Coriobacteriales</taxon>
        <taxon>Kribbibacteriaceae</taxon>
        <taxon>Leptogranulimonas</taxon>
    </lineage>
</organism>
<keyword evidence="1" id="KW-0732">Signal</keyword>
<sequence length="194" mass="20367">MALLRNALAPKLLCAVAIAALCASPLALVGCDATAGSASSGQVSQQTTAGRRFTVPQAFFGSKDEKSAISQLESYGGSDVERDGEGNYLVTMSDGNYERFCEDSLVSTCKVLDAIPGSRDYPQIVAVDYNDDLTQITFTCAKDDMGNQGQNAASLAIYVVALHQVIAGRSLECNVTLQNSSGSTIATFSYPQLG</sequence>
<evidence type="ECO:0000256" key="1">
    <source>
        <dbReference type="SAM" id="SignalP"/>
    </source>
</evidence>
<evidence type="ECO:0000313" key="2">
    <source>
        <dbReference type="EMBL" id="BDC91671.1"/>
    </source>
</evidence>
<evidence type="ECO:0008006" key="4">
    <source>
        <dbReference type="Google" id="ProtNLM"/>
    </source>
</evidence>